<dbReference type="AlphaFoldDB" id="X1EXQ9"/>
<dbReference type="EMBL" id="BARU01012127">
    <property type="protein sequence ID" value="GAH37367.1"/>
    <property type="molecule type" value="Genomic_DNA"/>
</dbReference>
<evidence type="ECO:0000313" key="1">
    <source>
        <dbReference type="EMBL" id="GAH37367.1"/>
    </source>
</evidence>
<proteinExistence type="predicted"/>
<name>X1EXQ9_9ZZZZ</name>
<protein>
    <submittedName>
        <fullName evidence="1">Uncharacterized protein</fullName>
    </submittedName>
</protein>
<accession>X1EXQ9</accession>
<reference evidence="1" key="1">
    <citation type="journal article" date="2014" name="Front. Microbiol.">
        <title>High frequency of phylogenetically diverse reductive dehalogenase-homologous genes in deep subseafloor sedimentary metagenomes.</title>
        <authorList>
            <person name="Kawai M."/>
            <person name="Futagami T."/>
            <person name="Toyoda A."/>
            <person name="Takaki Y."/>
            <person name="Nishi S."/>
            <person name="Hori S."/>
            <person name="Arai W."/>
            <person name="Tsubouchi T."/>
            <person name="Morono Y."/>
            <person name="Uchiyama I."/>
            <person name="Ito T."/>
            <person name="Fujiyama A."/>
            <person name="Inagaki F."/>
            <person name="Takami H."/>
        </authorList>
    </citation>
    <scope>NUCLEOTIDE SEQUENCE</scope>
    <source>
        <strain evidence="1">Expedition CK06-06</strain>
    </source>
</reference>
<sequence>MQRATPSRGSPLFYSNRKGVTMADAILDISIFFGVQAVDWLYQLPMVDEWTDPDYCHQN</sequence>
<gene>
    <name evidence="1" type="ORF">S03H2_22500</name>
</gene>
<comment type="caution">
    <text evidence="1">The sequence shown here is derived from an EMBL/GenBank/DDBJ whole genome shotgun (WGS) entry which is preliminary data.</text>
</comment>
<organism evidence="1">
    <name type="scientific">marine sediment metagenome</name>
    <dbReference type="NCBI Taxonomy" id="412755"/>
    <lineage>
        <taxon>unclassified sequences</taxon>
        <taxon>metagenomes</taxon>
        <taxon>ecological metagenomes</taxon>
    </lineage>
</organism>